<accession>A0A1I7WVK7</accession>
<evidence type="ECO:0000313" key="2">
    <source>
        <dbReference type="Proteomes" id="UP000095283"/>
    </source>
</evidence>
<dbReference type="AlphaFoldDB" id="A0A1I7WVK7"/>
<name>A0A1I7WVK7_HETBA</name>
<organism evidence="2 3">
    <name type="scientific">Heterorhabditis bacteriophora</name>
    <name type="common">Entomopathogenic nematode worm</name>
    <dbReference type="NCBI Taxonomy" id="37862"/>
    <lineage>
        <taxon>Eukaryota</taxon>
        <taxon>Metazoa</taxon>
        <taxon>Ecdysozoa</taxon>
        <taxon>Nematoda</taxon>
        <taxon>Chromadorea</taxon>
        <taxon>Rhabditida</taxon>
        <taxon>Rhabditina</taxon>
        <taxon>Rhabditomorpha</taxon>
        <taxon>Strongyloidea</taxon>
        <taxon>Heterorhabditidae</taxon>
        <taxon>Heterorhabditis</taxon>
    </lineage>
</organism>
<reference evidence="3" key="1">
    <citation type="submission" date="2016-11" db="UniProtKB">
        <authorList>
            <consortium name="WormBaseParasite"/>
        </authorList>
    </citation>
    <scope>IDENTIFICATION</scope>
</reference>
<keyword evidence="2" id="KW-1185">Reference proteome</keyword>
<evidence type="ECO:0000313" key="3">
    <source>
        <dbReference type="WBParaSite" id="Hba_09245"/>
    </source>
</evidence>
<sequence length="139" mass="15990">MDIDFDDEVNDFFDHENVFNNEAAVDEEDTVPTDDQVLNDLFGNENKLVGKNKKRVVLRPQPKLNEAIITGPKGIKSLKESFRDFKPNINKDPVYMMKSRLDMPLEDEDFVPDNNIPNDKSQAEEHDTNTQLSNDSFDD</sequence>
<feature type="compositionally biased region" description="Polar residues" evidence="1">
    <location>
        <begin position="129"/>
        <end position="139"/>
    </location>
</feature>
<proteinExistence type="predicted"/>
<feature type="region of interest" description="Disordered" evidence="1">
    <location>
        <begin position="105"/>
        <end position="139"/>
    </location>
</feature>
<protein>
    <submittedName>
        <fullName evidence="3">TIMELESS-interacting protein</fullName>
    </submittedName>
</protein>
<dbReference type="Proteomes" id="UP000095283">
    <property type="component" value="Unplaced"/>
</dbReference>
<evidence type="ECO:0000256" key="1">
    <source>
        <dbReference type="SAM" id="MobiDB-lite"/>
    </source>
</evidence>
<dbReference type="WBParaSite" id="Hba_09245">
    <property type="protein sequence ID" value="Hba_09245"/>
    <property type="gene ID" value="Hba_09245"/>
</dbReference>